<reference evidence="1 2" key="1">
    <citation type="submission" date="2017-09" db="EMBL/GenBank/DDBJ databases">
        <title>Large-scale bioinformatics analysis of Bacillus genomes uncovers conserved roles of natural products in bacterial physiology.</title>
        <authorList>
            <consortium name="Agbiome Team Llc"/>
            <person name="Bleich R.M."/>
            <person name="Grubbs K.J."/>
            <person name="Santa Maria K.C."/>
            <person name="Allen S.E."/>
            <person name="Farag S."/>
            <person name="Shank E.A."/>
            <person name="Bowers A."/>
        </authorList>
    </citation>
    <scope>NUCLEOTIDE SEQUENCE [LARGE SCALE GENOMIC DNA]</scope>
    <source>
        <strain evidence="1 2">AFS010764</strain>
    </source>
</reference>
<dbReference type="InterPro" id="IPR036736">
    <property type="entry name" value="ACP-like_sf"/>
</dbReference>
<protein>
    <submittedName>
        <fullName evidence="1">Acyl carrier protein</fullName>
    </submittedName>
</protein>
<evidence type="ECO:0000313" key="1">
    <source>
        <dbReference type="EMBL" id="PEM49596.1"/>
    </source>
</evidence>
<sequence>MENTNKEKIIQIVLCCVEEVNENLENKIDLEKGLKAHLYDWEGYLDSLGLVSLLVSIEQGLEDELGLSVDLVNLDTMSQHNSPFKTIDTLVAYIIQSQETLKSLT</sequence>
<evidence type="ECO:0000313" key="2">
    <source>
        <dbReference type="Proteomes" id="UP000220621"/>
    </source>
</evidence>
<gene>
    <name evidence="1" type="ORF">CN611_24925</name>
</gene>
<dbReference type="RefSeq" id="WP_064474063.1">
    <property type="nucleotide sequence ID" value="NZ_JAOPRC010000002.1"/>
</dbReference>
<comment type="caution">
    <text evidence="1">The sequence shown here is derived from an EMBL/GenBank/DDBJ whole genome shotgun (WGS) entry which is preliminary data.</text>
</comment>
<dbReference type="Proteomes" id="UP000220621">
    <property type="component" value="Unassembled WGS sequence"/>
</dbReference>
<dbReference type="EMBL" id="NUDL01000093">
    <property type="protein sequence ID" value="PEM49596.1"/>
    <property type="molecule type" value="Genomic_DNA"/>
</dbReference>
<accession>A0A1A9PZQ8</accession>
<dbReference type="Gene3D" id="1.10.1200.10">
    <property type="entry name" value="ACP-like"/>
    <property type="match status" value="1"/>
</dbReference>
<proteinExistence type="predicted"/>
<name>A0A1A9PZQ8_9BACI</name>
<dbReference type="AlphaFoldDB" id="A0A1A9PZQ8"/>
<organism evidence="1 2">
    <name type="scientific">Bacillus wiedmannii</name>
    <dbReference type="NCBI Taxonomy" id="1890302"/>
    <lineage>
        <taxon>Bacteria</taxon>
        <taxon>Bacillati</taxon>
        <taxon>Bacillota</taxon>
        <taxon>Bacilli</taxon>
        <taxon>Bacillales</taxon>
        <taxon>Bacillaceae</taxon>
        <taxon>Bacillus</taxon>
        <taxon>Bacillus cereus group</taxon>
    </lineage>
</organism>